<comment type="similarity">
    <text evidence="1 6">Belongs to the peptidase A1 family.</text>
</comment>
<evidence type="ECO:0000256" key="6">
    <source>
        <dbReference type="RuleBase" id="RU000454"/>
    </source>
</evidence>
<evidence type="ECO:0000256" key="3">
    <source>
        <dbReference type="ARBA" id="ARBA00022750"/>
    </source>
</evidence>
<dbReference type="CDD" id="cd06097">
    <property type="entry name" value="Aspergillopepsin_like"/>
    <property type="match status" value="1"/>
</dbReference>
<dbReference type="PANTHER" id="PTHR47966:SF2">
    <property type="entry name" value="ASPERGILLOPEPSIN-1-RELATED"/>
    <property type="match status" value="1"/>
</dbReference>
<sequence>MKSTVSCLLPLFLASFSEALGRPRGSNTWVVPVRSATYDNNTAPNPSIPPPFSATGLSTARVDRGSGNWTWTTETRITRITTRTRAVTRSVTKFIQATAPATSLPTVTTDSSTLTTATRAATTASDSLVPPQTNGTGLFVEAREIADAKNQLAERARRVPRPFGGHPSKPIAVAPSEPKIAREVETGGFSITQVRNPGFEGNDNSQRNGLRALMRAYAKYGAEMTPAIKTAIKLNPVFREDLDKRGNATGSVTALPQDNDFEYLSPVQIGTPPQTVNVQIDTGSADLWVLSSDTPRHQVTTQALYTPLNSSTSYLLPNYTWKITYGDASGASGIVYRDVVALGSAAAPGQLVGSATRVSRAFTTDPFCSGLLGLGFSRGNSIRPARAKTFVDNMLPRLAAPVFTADLKRGRPGRYDFGYVNQSAYRGHVGYVPVTPKDSIWWQFSATGYQVGVSGPRMGGGWSAIADTGTSLLLLPNDIVARYYSQVRGSGYDAGWAGRVFPCHAVLPDWNFFLGTYRGTVPGRYMRYGQINQTHCFGGMQSSEGIGFAVFGDVALKAQFVVFDLGKMQVGFANKALRT</sequence>
<dbReference type="Pfam" id="PF00026">
    <property type="entry name" value="Asp"/>
    <property type="match status" value="1"/>
</dbReference>
<dbReference type="PROSITE" id="PS51767">
    <property type="entry name" value="PEPTIDASE_A1"/>
    <property type="match status" value="1"/>
</dbReference>
<evidence type="ECO:0000256" key="5">
    <source>
        <dbReference type="PIRSR" id="PIRSR601461-1"/>
    </source>
</evidence>
<dbReference type="PANTHER" id="PTHR47966">
    <property type="entry name" value="BETA-SITE APP-CLEAVING ENZYME, ISOFORM A-RELATED"/>
    <property type="match status" value="1"/>
</dbReference>
<name>A0AA40A9N7_9PEZI</name>
<reference evidence="9" key="1">
    <citation type="submission" date="2023-06" db="EMBL/GenBank/DDBJ databases">
        <title>Genome-scale phylogeny and comparative genomics of the fungal order Sordariales.</title>
        <authorList>
            <consortium name="Lawrence Berkeley National Laboratory"/>
            <person name="Hensen N."/>
            <person name="Bonometti L."/>
            <person name="Westerberg I."/>
            <person name="Brannstrom I.O."/>
            <person name="Guillou S."/>
            <person name="Cros-Aarteil S."/>
            <person name="Calhoun S."/>
            <person name="Haridas S."/>
            <person name="Kuo A."/>
            <person name="Mondo S."/>
            <person name="Pangilinan J."/>
            <person name="Riley R."/>
            <person name="Labutti K."/>
            <person name="Andreopoulos B."/>
            <person name="Lipzen A."/>
            <person name="Chen C."/>
            <person name="Yanf M."/>
            <person name="Daum C."/>
            <person name="Ng V."/>
            <person name="Clum A."/>
            <person name="Steindorff A."/>
            <person name="Ohm R."/>
            <person name="Martin F."/>
            <person name="Silar P."/>
            <person name="Natvig D."/>
            <person name="Lalanne C."/>
            <person name="Gautier V."/>
            <person name="Ament-Velasquez S.L."/>
            <person name="Kruys A."/>
            <person name="Hutchinson M.I."/>
            <person name="Powell A.J."/>
            <person name="Barry K."/>
            <person name="Miller A.N."/>
            <person name="Grigoriev I.V."/>
            <person name="Debuchy R."/>
            <person name="Gladieux P."/>
            <person name="Thoren M.H."/>
            <person name="Johannesson H."/>
        </authorList>
    </citation>
    <scope>NUCLEOTIDE SEQUENCE</scope>
    <source>
        <strain evidence="9">SMH4607-1</strain>
    </source>
</reference>
<dbReference type="GO" id="GO:0004190">
    <property type="term" value="F:aspartic-type endopeptidase activity"/>
    <property type="evidence" value="ECO:0007669"/>
    <property type="project" value="UniProtKB-KW"/>
</dbReference>
<organism evidence="9 10">
    <name type="scientific">Lasiosphaeris hirsuta</name>
    <dbReference type="NCBI Taxonomy" id="260670"/>
    <lineage>
        <taxon>Eukaryota</taxon>
        <taxon>Fungi</taxon>
        <taxon>Dikarya</taxon>
        <taxon>Ascomycota</taxon>
        <taxon>Pezizomycotina</taxon>
        <taxon>Sordariomycetes</taxon>
        <taxon>Sordariomycetidae</taxon>
        <taxon>Sordariales</taxon>
        <taxon>Lasiosphaeriaceae</taxon>
        <taxon>Lasiosphaeris</taxon>
    </lineage>
</organism>
<feature type="active site" evidence="5">
    <location>
        <position position="281"/>
    </location>
</feature>
<dbReference type="InterPro" id="IPR033121">
    <property type="entry name" value="PEPTIDASE_A1"/>
</dbReference>
<keyword evidence="4 6" id="KW-0378">Hydrolase</keyword>
<dbReference type="PRINTS" id="PR00792">
    <property type="entry name" value="PEPSIN"/>
</dbReference>
<keyword evidence="2 6" id="KW-0645">Protease</keyword>
<dbReference type="SUPFAM" id="SSF50630">
    <property type="entry name" value="Acid proteases"/>
    <property type="match status" value="1"/>
</dbReference>
<accession>A0AA40A9N7</accession>
<dbReference type="InterPro" id="IPR001969">
    <property type="entry name" value="Aspartic_peptidase_AS"/>
</dbReference>
<evidence type="ECO:0000256" key="2">
    <source>
        <dbReference type="ARBA" id="ARBA00022670"/>
    </source>
</evidence>
<dbReference type="InterPro" id="IPR021109">
    <property type="entry name" value="Peptidase_aspartic_dom_sf"/>
</dbReference>
<dbReference type="InterPro" id="IPR001461">
    <property type="entry name" value="Aspartic_peptidase_A1"/>
</dbReference>
<dbReference type="Gene3D" id="2.40.70.10">
    <property type="entry name" value="Acid Proteases"/>
    <property type="match status" value="2"/>
</dbReference>
<dbReference type="InterPro" id="IPR034163">
    <property type="entry name" value="Aspergillopepsin-like_cat_dom"/>
</dbReference>
<keyword evidence="7" id="KW-0732">Signal</keyword>
<evidence type="ECO:0000256" key="4">
    <source>
        <dbReference type="ARBA" id="ARBA00022801"/>
    </source>
</evidence>
<feature type="signal peptide" evidence="7">
    <location>
        <begin position="1"/>
        <end position="19"/>
    </location>
</feature>
<protein>
    <submittedName>
        <fullName evidence="9">Aspartic peptidase domain-containing protein</fullName>
    </submittedName>
</protein>
<dbReference type="GO" id="GO:0006508">
    <property type="term" value="P:proteolysis"/>
    <property type="evidence" value="ECO:0007669"/>
    <property type="project" value="UniProtKB-KW"/>
</dbReference>
<gene>
    <name evidence="9" type="ORF">B0H67DRAFT_518456</name>
</gene>
<comment type="caution">
    <text evidence="9">The sequence shown here is derived from an EMBL/GenBank/DDBJ whole genome shotgun (WGS) entry which is preliminary data.</text>
</comment>
<dbReference type="EMBL" id="JAUKUA010000005">
    <property type="protein sequence ID" value="KAK0711827.1"/>
    <property type="molecule type" value="Genomic_DNA"/>
</dbReference>
<evidence type="ECO:0000256" key="1">
    <source>
        <dbReference type="ARBA" id="ARBA00007447"/>
    </source>
</evidence>
<feature type="active site" evidence="5">
    <location>
        <position position="467"/>
    </location>
</feature>
<dbReference type="AlphaFoldDB" id="A0AA40A9N7"/>
<dbReference type="PROSITE" id="PS00141">
    <property type="entry name" value="ASP_PROTEASE"/>
    <property type="match status" value="1"/>
</dbReference>
<dbReference type="Proteomes" id="UP001172102">
    <property type="component" value="Unassembled WGS sequence"/>
</dbReference>
<feature type="chain" id="PRO_5041434203" evidence="7">
    <location>
        <begin position="20"/>
        <end position="579"/>
    </location>
</feature>
<keyword evidence="3 6" id="KW-0064">Aspartyl protease</keyword>
<evidence type="ECO:0000256" key="7">
    <source>
        <dbReference type="SAM" id="SignalP"/>
    </source>
</evidence>
<feature type="domain" description="Peptidase A1" evidence="8">
    <location>
        <begin position="263"/>
        <end position="573"/>
    </location>
</feature>
<evidence type="ECO:0000259" key="8">
    <source>
        <dbReference type="PROSITE" id="PS51767"/>
    </source>
</evidence>
<proteinExistence type="inferred from homology"/>
<keyword evidence="10" id="KW-1185">Reference proteome</keyword>
<evidence type="ECO:0000313" key="10">
    <source>
        <dbReference type="Proteomes" id="UP001172102"/>
    </source>
</evidence>
<evidence type="ECO:0000313" key="9">
    <source>
        <dbReference type="EMBL" id="KAK0711827.1"/>
    </source>
</evidence>